<dbReference type="Pfam" id="PF04525">
    <property type="entry name" value="LOR"/>
    <property type="match status" value="1"/>
</dbReference>
<dbReference type="PANTHER" id="PTHR31087:SF160">
    <property type="entry name" value="PROTEIN LURP-ONE-RELATED 1-RELATED"/>
    <property type="match status" value="1"/>
</dbReference>
<dbReference type="InterPro" id="IPR038595">
    <property type="entry name" value="LOR_sf"/>
</dbReference>
<dbReference type="EMBL" id="JANJYJ010000002">
    <property type="protein sequence ID" value="KAK3227442.1"/>
    <property type="molecule type" value="Genomic_DNA"/>
</dbReference>
<organism evidence="2 3">
    <name type="scientific">Dipteronia sinensis</name>
    <dbReference type="NCBI Taxonomy" id="43782"/>
    <lineage>
        <taxon>Eukaryota</taxon>
        <taxon>Viridiplantae</taxon>
        <taxon>Streptophyta</taxon>
        <taxon>Embryophyta</taxon>
        <taxon>Tracheophyta</taxon>
        <taxon>Spermatophyta</taxon>
        <taxon>Magnoliopsida</taxon>
        <taxon>eudicotyledons</taxon>
        <taxon>Gunneridae</taxon>
        <taxon>Pentapetalae</taxon>
        <taxon>rosids</taxon>
        <taxon>malvids</taxon>
        <taxon>Sapindales</taxon>
        <taxon>Sapindaceae</taxon>
        <taxon>Hippocastanoideae</taxon>
        <taxon>Acereae</taxon>
        <taxon>Dipteronia</taxon>
    </lineage>
</organism>
<dbReference type="PANTHER" id="PTHR31087">
    <property type="match status" value="1"/>
</dbReference>
<dbReference type="AlphaFoldDB" id="A0AAE0B160"/>
<evidence type="ECO:0000313" key="2">
    <source>
        <dbReference type="EMBL" id="KAK3227442.1"/>
    </source>
</evidence>
<evidence type="ECO:0000256" key="1">
    <source>
        <dbReference type="ARBA" id="ARBA00005437"/>
    </source>
</evidence>
<name>A0AAE0B160_9ROSI</name>
<accession>A0AAE0B160</accession>
<keyword evidence="3" id="KW-1185">Reference proteome</keyword>
<dbReference type="Proteomes" id="UP001281410">
    <property type="component" value="Unassembled WGS sequence"/>
</dbReference>
<dbReference type="InterPro" id="IPR025659">
    <property type="entry name" value="Tubby-like_C"/>
</dbReference>
<gene>
    <name evidence="2" type="ORF">Dsin_007304</name>
</gene>
<dbReference type="Gene3D" id="2.40.160.200">
    <property type="entry name" value="LURP1-related"/>
    <property type="match status" value="2"/>
</dbReference>
<dbReference type="InterPro" id="IPR007612">
    <property type="entry name" value="LOR"/>
</dbReference>
<protein>
    <submittedName>
        <fullName evidence="2">Uncharacterized protein</fullName>
    </submittedName>
</protein>
<reference evidence="2" key="1">
    <citation type="journal article" date="2023" name="Plant J.">
        <title>Genome sequences and population genomics provide insights into the demographic history, inbreeding, and mutation load of two 'living fossil' tree species of Dipteronia.</title>
        <authorList>
            <person name="Feng Y."/>
            <person name="Comes H.P."/>
            <person name="Chen J."/>
            <person name="Zhu S."/>
            <person name="Lu R."/>
            <person name="Zhang X."/>
            <person name="Li P."/>
            <person name="Qiu J."/>
            <person name="Olsen K.M."/>
            <person name="Qiu Y."/>
        </authorList>
    </citation>
    <scope>NUCLEOTIDE SEQUENCE</scope>
    <source>
        <strain evidence="2">NBL</strain>
    </source>
</reference>
<sequence>MAQFPAYPPEPNPVSIVDPQYCSPNPVDLVLVRKIMLMTKGNFDVQDINENIFFKAEGTLKTNHNLHVLLDAAGKTLVTIQEKIMSVHNKWQAFRGEGTDSKDLIFTAKKSSMLQLKTQLDVFLANNTEEDVCDFNMLKKSTIQDSLFGRDKFALTVYPNIDHSFIIALIMIFDAINTKPSGLGFLVKLGTGTDPSDFGS</sequence>
<comment type="caution">
    <text evidence="2">The sequence shown here is derived from an EMBL/GenBank/DDBJ whole genome shotgun (WGS) entry which is preliminary data.</text>
</comment>
<evidence type="ECO:0000313" key="3">
    <source>
        <dbReference type="Proteomes" id="UP001281410"/>
    </source>
</evidence>
<comment type="similarity">
    <text evidence="1">Belongs to the LOR family.</text>
</comment>
<dbReference type="SUPFAM" id="SSF54518">
    <property type="entry name" value="Tubby C-terminal domain-like"/>
    <property type="match status" value="1"/>
</dbReference>
<proteinExistence type="inferred from homology"/>